<dbReference type="EC" id="2.7.13.3" evidence="3"/>
<sequence length="446" mass="47767">MMQAPAIFRRTLVRRVSLTLMLSFGVVYVAYMGLILRQASAPEETVSMSTTRADNLLASIASARTTGAACSIAMAAVEMLNQDRGMTRNTYGALSGPEQCATPGWPVKPGTDGVLQVGEKSYVAVTRKRGRWTLSLAVEQRSKGWLFSRINQTLAPYLIASFIIILIPIWWAVARGLRPLRALSDRIAARSPDDLQPLRAPASYAELTPLTDALDALLAQLRRKVEREHAFVQDAAHELRTPLAAISVQAHAVAALDDKSERAQAARQLDAVIRRASHLIDQLLELARLGNDKSSSTSFDLAELVRDEAAMVAPLAIQRDIELTVDGDERVPLLGDRASATAIISNLLSNALRYTPPGGHVTATVQASATETTLTVSDTGPGIPPELRDLVFERFYRASADVAGTGLGLAIVREAAARLCGRVTVAASPAGGALFVVYIPQGSGLA</sequence>
<keyword evidence="12 13" id="KW-0472">Membrane</keyword>
<dbReference type="PANTHER" id="PTHR45436">
    <property type="entry name" value="SENSOR HISTIDINE KINASE YKOH"/>
    <property type="match status" value="1"/>
</dbReference>
<evidence type="ECO:0000256" key="13">
    <source>
        <dbReference type="SAM" id="Phobius"/>
    </source>
</evidence>
<reference evidence="16 17" key="1">
    <citation type="submission" date="2019-03" db="EMBL/GenBank/DDBJ databases">
        <title>Draft Genome Sequence of Massilia arenosa sp. nov., a Novel Massilia Species Isolated from a Sandy-loam Maize Soil.</title>
        <authorList>
            <person name="Raths R."/>
            <person name="Peta V."/>
            <person name="Bucking H."/>
        </authorList>
    </citation>
    <scope>NUCLEOTIDE SEQUENCE [LARGE SCALE GENOMIC DNA]</scope>
    <source>
        <strain evidence="16 17">MC02</strain>
    </source>
</reference>
<evidence type="ECO:0000256" key="8">
    <source>
        <dbReference type="ARBA" id="ARBA00022777"/>
    </source>
</evidence>
<dbReference type="PRINTS" id="PR00344">
    <property type="entry name" value="BCTRLSENSOR"/>
</dbReference>
<proteinExistence type="predicted"/>
<dbReference type="Gene3D" id="1.10.287.130">
    <property type="match status" value="1"/>
</dbReference>
<evidence type="ECO:0000259" key="14">
    <source>
        <dbReference type="PROSITE" id="PS50109"/>
    </source>
</evidence>
<keyword evidence="8" id="KW-0418">Kinase</keyword>
<dbReference type="SUPFAM" id="SSF55874">
    <property type="entry name" value="ATPase domain of HSP90 chaperone/DNA topoisomerase II/histidine kinase"/>
    <property type="match status" value="1"/>
</dbReference>
<dbReference type="InterPro" id="IPR005467">
    <property type="entry name" value="His_kinase_dom"/>
</dbReference>
<feature type="transmembrane region" description="Helical" evidence="13">
    <location>
        <begin position="56"/>
        <end position="77"/>
    </location>
</feature>
<evidence type="ECO:0000256" key="3">
    <source>
        <dbReference type="ARBA" id="ARBA00012438"/>
    </source>
</evidence>
<dbReference type="GO" id="GO:0005524">
    <property type="term" value="F:ATP binding"/>
    <property type="evidence" value="ECO:0007669"/>
    <property type="project" value="UniProtKB-KW"/>
</dbReference>
<evidence type="ECO:0000256" key="6">
    <source>
        <dbReference type="ARBA" id="ARBA00022692"/>
    </source>
</evidence>
<evidence type="ECO:0000259" key="15">
    <source>
        <dbReference type="PROSITE" id="PS50885"/>
    </source>
</evidence>
<organism evidence="16 17">
    <name type="scientific">Zemynaea arenosa</name>
    <dbReference type="NCBI Taxonomy" id="2561931"/>
    <lineage>
        <taxon>Bacteria</taxon>
        <taxon>Pseudomonadati</taxon>
        <taxon>Pseudomonadota</taxon>
        <taxon>Betaproteobacteria</taxon>
        <taxon>Burkholderiales</taxon>
        <taxon>Oxalobacteraceae</taxon>
        <taxon>Telluria group</taxon>
        <taxon>Zemynaea</taxon>
    </lineage>
</organism>
<keyword evidence="11" id="KW-0902">Two-component regulatory system</keyword>
<dbReference type="InterPro" id="IPR003660">
    <property type="entry name" value="HAMP_dom"/>
</dbReference>
<protein>
    <recommendedName>
        <fullName evidence="3">histidine kinase</fullName>
        <ecNumber evidence="3">2.7.13.3</ecNumber>
    </recommendedName>
</protein>
<keyword evidence="10 13" id="KW-1133">Transmembrane helix</keyword>
<comment type="caution">
    <text evidence="16">The sequence shown here is derived from an EMBL/GenBank/DDBJ whole genome shotgun (WGS) entry which is preliminary data.</text>
</comment>
<feature type="transmembrane region" description="Helical" evidence="13">
    <location>
        <begin position="154"/>
        <end position="173"/>
    </location>
</feature>
<dbReference type="CDD" id="cd00075">
    <property type="entry name" value="HATPase"/>
    <property type="match status" value="1"/>
</dbReference>
<dbReference type="SUPFAM" id="SSF47384">
    <property type="entry name" value="Homodimeric domain of signal transducing histidine kinase"/>
    <property type="match status" value="1"/>
</dbReference>
<dbReference type="CDD" id="cd00082">
    <property type="entry name" value="HisKA"/>
    <property type="match status" value="1"/>
</dbReference>
<evidence type="ECO:0000256" key="10">
    <source>
        <dbReference type="ARBA" id="ARBA00022989"/>
    </source>
</evidence>
<keyword evidence="6 13" id="KW-0812">Transmembrane</keyword>
<gene>
    <name evidence="16" type="ORF">E4L96_12020</name>
</gene>
<evidence type="ECO:0000256" key="1">
    <source>
        <dbReference type="ARBA" id="ARBA00000085"/>
    </source>
</evidence>
<dbReference type="InterPro" id="IPR004358">
    <property type="entry name" value="Sig_transdc_His_kin-like_C"/>
</dbReference>
<dbReference type="Proteomes" id="UP000298438">
    <property type="component" value="Unassembled WGS sequence"/>
</dbReference>
<feature type="domain" description="Histidine kinase" evidence="14">
    <location>
        <begin position="234"/>
        <end position="443"/>
    </location>
</feature>
<dbReference type="PROSITE" id="PS50109">
    <property type="entry name" value="HIS_KIN"/>
    <property type="match status" value="1"/>
</dbReference>
<feature type="domain" description="HAMP" evidence="15">
    <location>
        <begin position="174"/>
        <end position="226"/>
    </location>
</feature>
<evidence type="ECO:0000256" key="2">
    <source>
        <dbReference type="ARBA" id="ARBA00004141"/>
    </source>
</evidence>
<dbReference type="EMBL" id="SPVF01000148">
    <property type="protein sequence ID" value="TFW19351.1"/>
    <property type="molecule type" value="Genomic_DNA"/>
</dbReference>
<feature type="transmembrane region" description="Helical" evidence="13">
    <location>
        <begin position="12"/>
        <end position="36"/>
    </location>
</feature>
<keyword evidence="4" id="KW-0597">Phosphoprotein</keyword>
<evidence type="ECO:0000313" key="16">
    <source>
        <dbReference type="EMBL" id="TFW19351.1"/>
    </source>
</evidence>
<evidence type="ECO:0000256" key="7">
    <source>
        <dbReference type="ARBA" id="ARBA00022741"/>
    </source>
</evidence>
<evidence type="ECO:0000256" key="9">
    <source>
        <dbReference type="ARBA" id="ARBA00022840"/>
    </source>
</evidence>
<dbReference type="GO" id="GO:0005886">
    <property type="term" value="C:plasma membrane"/>
    <property type="evidence" value="ECO:0007669"/>
    <property type="project" value="TreeGrafter"/>
</dbReference>
<dbReference type="InterPro" id="IPR003594">
    <property type="entry name" value="HATPase_dom"/>
</dbReference>
<evidence type="ECO:0000256" key="11">
    <source>
        <dbReference type="ARBA" id="ARBA00023012"/>
    </source>
</evidence>
<dbReference type="SMART" id="SM00387">
    <property type="entry name" value="HATPase_c"/>
    <property type="match status" value="1"/>
</dbReference>
<evidence type="ECO:0000256" key="5">
    <source>
        <dbReference type="ARBA" id="ARBA00022679"/>
    </source>
</evidence>
<dbReference type="GO" id="GO:0000155">
    <property type="term" value="F:phosphorelay sensor kinase activity"/>
    <property type="evidence" value="ECO:0007669"/>
    <property type="project" value="InterPro"/>
</dbReference>
<keyword evidence="5" id="KW-0808">Transferase</keyword>
<dbReference type="InterPro" id="IPR050428">
    <property type="entry name" value="TCS_sensor_his_kinase"/>
</dbReference>
<dbReference type="AlphaFoldDB" id="A0A4Y9SGL2"/>
<dbReference type="SMART" id="SM00388">
    <property type="entry name" value="HisKA"/>
    <property type="match status" value="1"/>
</dbReference>
<dbReference type="InterPro" id="IPR036890">
    <property type="entry name" value="HATPase_C_sf"/>
</dbReference>
<keyword evidence="9" id="KW-0067">ATP-binding</keyword>
<dbReference type="OrthoDB" id="8583694at2"/>
<dbReference type="InterPro" id="IPR036097">
    <property type="entry name" value="HisK_dim/P_sf"/>
</dbReference>
<dbReference type="Pfam" id="PF00512">
    <property type="entry name" value="HisKA"/>
    <property type="match status" value="1"/>
</dbReference>
<evidence type="ECO:0000256" key="4">
    <source>
        <dbReference type="ARBA" id="ARBA00022553"/>
    </source>
</evidence>
<accession>A0A4Y9SGL2</accession>
<name>A0A4Y9SGL2_9BURK</name>
<dbReference type="Pfam" id="PF02518">
    <property type="entry name" value="HATPase_c"/>
    <property type="match status" value="1"/>
</dbReference>
<comment type="subcellular location">
    <subcellularLocation>
        <location evidence="2">Membrane</location>
        <topology evidence="2">Multi-pass membrane protein</topology>
    </subcellularLocation>
</comment>
<dbReference type="InterPro" id="IPR003661">
    <property type="entry name" value="HisK_dim/P_dom"/>
</dbReference>
<dbReference type="PANTHER" id="PTHR45436:SF14">
    <property type="entry name" value="SENSOR PROTEIN QSEC"/>
    <property type="match status" value="1"/>
</dbReference>
<evidence type="ECO:0000256" key="12">
    <source>
        <dbReference type="ARBA" id="ARBA00023136"/>
    </source>
</evidence>
<dbReference type="Gene3D" id="3.30.565.10">
    <property type="entry name" value="Histidine kinase-like ATPase, C-terminal domain"/>
    <property type="match status" value="1"/>
</dbReference>
<dbReference type="PROSITE" id="PS50885">
    <property type="entry name" value="HAMP"/>
    <property type="match status" value="1"/>
</dbReference>
<keyword evidence="17" id="KW-1185">Reference proteome</keyword>
<evidence type="ECO:0000313" key="17">
    <source>
        <dbReference type="Proteomes" id="UP000298438"/>
    </source>
</evidence>
<comment type="catalytic activity">
    <reaction evidence="1">
        <text>ATP + protein L-histidine = ADP + protein N-phospho-L-histidine.</text>
        <dbReference type="EC" id="2.7.13.3"/>
    </reaction>
</comment>
<keyword evidence="7" id="KW-0547">Nucleotide-binding</keyword>